<dbReference type="GO" id="GO:0016787">
    <property type="term" value="F:hydrolase activity"/>
    <property type="evidence" value="ECO:0007669"/>
    <property type="project" value="UniProtKB-KW"/>
</dbReference>
<organism evidence="10 11">
    <name type="scientific">Burkholderia vietnamiensis (strain G4 / LMG 22486)</name>
    <name type="common">Burkholderia cepacia (strain R1808)</name>
    <dbReference type="NCBI Taxonomy" id="269482"/>
    <lineage>
        <taxon>Bacteria</taxon>
        <taxon>Pseudomonadati</taxon>
        <taxon>Pseudomonadota</taxon>
        <taxon>Betaproteobacteria</taxon>
        <taxon>Burkholderiales</taxon>
        <taxon>Burkholderiaceae</taxon>
        <taxon>Burkholderia</taxon>
        <taxon>Burkholderia cepacia complex</taxon>
    </lineage>
</organism>
<dbReference type="SMART" id="SM00487">
    <property type="entry name" value="DEXDc"/>
    <property type="match status" value="1"/>
</dbReference>
<dbReference type="InterPro" id="IPR014001">
    <property type="entry name" value="Helicase_ATP-bd"/>
</dbReference>
<dbReference type="PANTHER" id="PTHR47964:SF1">
    <property type="entry name" value="ATP-DEPENDENT DNA HELICASE HOMOLOG RECG, CHLOROPLASTIC"/>
    <property type="match status" value="1"/>
</dbReference>
<protein>
    <submittedName>
        <fullName evidence="10">Helicase domain protein</fullName>
    </submittedName>
</protein>
<dbReference type="GO" id="GO:0003678">
    <property type="term" value="F:DNA helicase activity"/>
    <property type="evidence" value="ECO:0007669"/>
    <property type="project" value="TreeGrafter"/>
</dbReference>
<feature type="domain" description="Helicase ATP-binding" evidence="8">
    <location>
        <begin position="270"/>
        <end position="415"/>
    </location>
</feature>
<dbReference type="GO" id="GO:0006281">
    <property type="term" value="P:DNA repair"/>
    <property type="evidence" value="ECO:0007669"/>
    <property type="project" value="UniProtKB-KW"/>
</dbReference>
<geneLocation type="plasmid" evidence="10 11">
    <name>pBVIE01</name>
</geneLocation>
<keyword evidence="7" id="KW-0234">DNA repair</keyword>
<dbReference type="HOGENOM" id="CLU_005122_7_1_4"/>
<keyword evidence="6" id="KW-0238">DNA-binding</keyword>
<dbReference type="AlphaFoldDB" id="A4JTL9"/>
<dbReference type="SMART" id="SM00490">
    <property type="entry name" value="HELICc"/>
    <property type="match status" value="1"/>
</dbReference>
<dbReference type="Pfam" id="PF00270">
    <property type="entry name" value="DEAD"/>
    <property type="match status" value="1"/>
</dbReference>
<dbReference type="PROSITE" id="PS51192">
    <property type="entry name" value="HELICASE_ATP_BIND_1"/>
    <property type="match status" value="1"/>
</dbReference>
<evidence type="ECO:0000256" key="3">
    <source>
        <dbReference type="ARBA" id="ARBA00022801"/>
    </source>
</evidence>
<keyword evidence="4 10" id="KW-0347">Helicase</keyword>
<proteinExistence type="predicted"/>
<dbReference type="Pfam" id="PF00271">
    <property type="entry name" value="Helicase_C"/>
    <property type="match status" value="1"/>
</dbReference>
<evidence type="ECO:0000256" key="6">
    <source>
        <dbReference type="ARBA" id="ARBA00023125"/>
    </source>
</evidence>
<dbReference type="PANTHER" id="PTHR47964">
    <property type="entry name" value="ATP-DEPENDENT DNA HELICASE HOMOLOG RECG, CHLOROPLASTIC"/>
    <property type="match status" value="1"/>
</dbReference>
<dbReference type="EMBL" id="CP000617">
    <property type="protein sequence ID" value="ABO59622.1"/>
    <property type="molecule type" value="Genomic_DNA"/>
</dbReference>
<evidence type="ECO:0000259" key="9">
    <source>
        <dbReference type="PROSITE" id="PS51194"/>
    </source>
</evidence>
<accession>A4JTL9</accession>
<dbReference type="InterPro" id="IPR011545">
    <property type="entry name" value="DEAD/DEAH_box_helicase_dom"/>
</dbReference>
<evidence type="ECO:0000256" key="4">
    <source>
        <dbReference type="ARBA" id="ARBA00022806"/>
    </source>
</evidence>
<name>A4JTL9_BURVG</name>
<keyword evidence="1" id="KW-0547">Nucleotide-binding</keyword>
<dbReference type="GO" id="GO:0003677">
    <property type="term" value="F:DNA binding"/>
    <property type="evidence" value="ECO:0007669"/>
    <property type="project" value="UniProtKB-KW"/>
</dbReference>
<keyword evidence="10" id="KW-0614">Plasmid</keyword>
<dbReference type="SUPFAM" id="SSF50249">
    <property type="entry name" value="Nucleic acid-binding proteins"/>
    <property type="match status" value="1"/>
</dbReference>
<reference evidence="10 11" key="1">
    <citation type="submission" date="2007-03" db="EMBL/GenBank/DDBJ databases">
        <title>Complete sequence of plasmid pBVIE01 of Burkholderia vietnamiensis G4.</title>
        <authorList>
            <consortium name="US DOE Joint Genome Institute"/>
            <person name="Copeland A."/>
            <person name="Lucas S."/>
            <person name="Lapidus A."/>
            <person name="Barry K."/>
            <person name="Detter J.C."/>
            <person name="Glavina del Rio T."/>
            <person name="Hammon N."/>
            <person name="Israni S."/>
            <person name="Dalin E."/>
            <person name="Tice H."/>
            <person name="Pitluck S."/>
            <person name="Chain P."/>
            <person name="Malfatti S."/>
            <person name="Shin M."/>
            <person name="Vergez L."/>
            <person name="Schmutz J."/>
            <person name="Larimer F."/>
            <person name="Land M."/>
            <person name="Hauser L."/>
            <person name="Kyrpides N."/>
            <person name="Tiedje J."/>
            <person name="Richardson P."/>
        </authorList>
    </citation>
    <scope>NUCLEOTIDE SEQUENCE [LARGE SCALE GENOMIC DNA]</scope>
    <source>
        <strain evidence="11">G4 / LMG 22486</strain>
        <plasmid evidence="10 11">pBVIE01</plasmid>
    </source>
</reference>
<dbReference type="Proteomes" id="UP000002287">
    <property type="component" value="Plasmid pBVIE01"/>
</dbReference>
<evidence type="ECO:0000313" key="11">
    <source>
        <dbReference type="Proteomes" id="UP000002287"/>
    </source>
</evidence>
<dbReference type="InterPro" id="IPR047112">
    <property type="entry name" value="RecG/Mfd"/>
</dbReference>
<dbReference type="InterPro" id="IPR012340">
    <property type="entry name" value="NA-bd_OB-fold"/>
</dbReference>
<sequence length="636" mass="69242">MTDKIGRLSRLGFRSLAECLLSAPKEYRDYLEPLHILPIPDTGIKHYLVLTLTEKTLYDKQRNVTSLWKNASRLVMRGVDGRGDGISITVFGSVWPWKEFKLGDELHLYGEVTTWEGRRQLNNPDLVLASDRGRVVPLYQGKPGQVKGELLSQAVAQALPMVNDASCMLLEQAGMRESDFRNATGFNDPADLIRMLHLPPSVREGAAAIDTARSLSLKAILNRAIRNQSHQPVAGSSIAVDRDKVGRLVAALPYPLTSDQAKAIDEIVADLRSPFPMRRLLSGDVGTGKSVTFMVPAVAAHLEGARIAIIAPSQLLVEQLAGEIRQLFPGTPVCEVVSGSKIGEGIVVGTTAVISAAKKSAIQFDLVVADEQHRFSVDQKASLLALHTNFLEATATAIPRTLALVQFGGVAVSVLRECPVKKRVRTRIVNRKDGGRLFDFVYQQIQEGGQVAVIYPLAEDKGDGDRSSVEAAYARFHAKWGDRVGMLHGKLSDDEKNTVIAKMKAGGIDILVSSTVIEVGITLPSLRAVVVVNADRFGVSQLHQLRGRVARKGGDGFFFLYLPEDAEDDAMARLRLVTECNDGFTLAERDADLRGFGDVESSSDAQTGNSRLLFWGITIERKEIESGARSMGLVSA</sequence>
<evidence type="ECO:0000256" key="1">
    <source>
        <dbReference type="ARBA" id="ARBA00022741"/>
    </source>
</evidence>
<keyword evidence="2" id="KW-0227">DNA damage</keyword>
<dbReference type="GO" id="GO:0005524">
    <property type="term" value="F:ATP binding"/>
    <property type="evidence" value="ECO:0007669"/>
    <property type="project" value="UniProtKB-KW"/>
</dbReference>
<keyword evidence="5" id="KW-0067">ATP-binding</keyword>
<evidence type="ECO:0000256" key="7">
    <source>
        <dbReference type="ARBA" id="ARBA00023204"/>
    </source>
</evidence>
<dbReference type="SUPFAM" id="SSF52540">
    <property type="entry name" value="P-loop containing nucleoside triphosphate hydrolases"/>
    <property type="match status" value="2"/>
</dbReference>
<dbReference type="PROSITE" id="PS51194">
    <property type="entry name" value="HELICASE_CTER"/>
    <property type="match status" value="1"/>
</dbReference>
<dbReference type="KEGG" id="bvi:Bcep1808_6734"/>
<evidence type="ECO:0000313" key="10">
    <source>
        <dbReference type="EMBL" id="ABO59622.1"/>
    </source>
</evidence>
<gene>
    <name evidence="10" type="ordered locus">Bcep1808_6734</name>
</gene>
<evidence type="ECO:0000256" key="5">
    <source>
        <dbReference type="ARBA" id="ARBA00022840"/>
    </source>
</evidence>
<evidence type="ECO:0000256" key="2">
    <source>
        <dbReference type="ARBA" id="ARBA00022763"/>
    </source>
</evidence>
<keyword evidence="3" id="KW-0378">Hydrolase</keyword>
<evidence type="ECO:0000259" key="8">
    <source>
        <dbReference type="PROSITE" id="PS51192"/>
    </source>
</evidence>
<dbReference type="InterPro" id="IPR027417">
    <property type="entry name" value="P-loop_NTPase"/>
</dbReference>
<feature type="domain" description="Helicase C-terminal" evidence="9">
    <location>
        <begin position="437"/>
        <end position="597"/>
    </location>
</feature>
<dbReference type="InterPro" id="IPR001650">
    <property type="entry name" value="Helicase_C-like"/>
</dbReference>
<dbReference type="Gene3D" id="3.40.50.300">
    <property type="entry name" value="P-loop containing nucleotide triphosphate hydrolases"/>
    <property type="match status" value="2"/>
</dbReference>